<dbReference type="SFLD" id="SFLDG01135">
    <property type="entry name" value="C1.5.6:_HAD__Beta-PGM__Phospha"/>
    <property type="match status" value="1"/>
</dbReference>
<dbReference type="InterPro" id="IPR023198">
    <property type="entry name" value="PGP-like_dom2"/>
</dbReference>
<dbReference type="SUPFAM" id="SSF56784">
    <property type="entry name" value="HAD-like"/>
    <property type="match status" value="1"/>
</dbReference>
<name>A0A0M7B8L4_9RHOB</name>
<accession>A0A0M7B8L4</accession>
<dbReference type="SFLD" id="SFLDG01129">
    <property type="entry name" value="C1.5:_HAD__Beta-PGM__Phosphata"/>
    <property type="match status" value="1"/>
</dbReference>
<dbReference type="EC" id="3.8.1.2" evidence="3"/>
<evidence type="ECO:0000313" key="4">
    <source>
        <dbReference type="EMBL" id="CUH16770.1"/>
    </source>
</evidence>
<dbReference type="GO" id="GO:0018784">
    <property type="term" value="F:(S)-2-haloacid dehalogenase activity"/>
    <property type="evidence" value="ECO:0007669"/>
    <property type="project" value="UniProtKB-UniRule"/>
</dbReference>
<dbReference type="PANTHER" id="PTHR43316:SF3">
    <property type="entry name" value="HALOACID DEHALOGENASE, TYPE II (AFU_ORTHOLOGUE AFUA_2G07750)-RELATED"/>
    <property type="match status" value="1"/>
</dbReference>
<dbReference type="RefSeq" id="WP_055662090.1">
    <property type="nucleotide sequence ID" value="NZ_CYPR01000018.1"/>
</dbReference>
<dbReference type="PRINTS" id="PR00413">
    <property type="entry name" value="HADHALOGNASE"/>
</dbReference>
<dbReference type="EMBL" id="CYPR01000018">
    <property type="protein sequence ID" value="CUH16770.1"/>
    <property type="molecule type" value="Genomic_DNA"/>
</dbReference>
<dbReference type="NCBIfam" id="TIGR01493">
    <property type="entry name" value="HAD-SF-IA-v2"/>
    <property type="match status" value="1"/>
</dbReference>
<keyword evidence="2 3" id="KW-0378">Hydrolase</keyword>
<dbReference type="CDD" id="cd02588">
    <property type="entry name" value="HAD_L2-DEX"/>
    <property type="match status" value="1"/>
</dbReference>
<dbReference type="PANTHER" id="PTHR43316">
    <property type="entry name" value="HYDROLASE, HALOACID DELAHOGENASE-RELATED"/>
    <property type="match status" value="1"/>
</dbReference>
<dbReference type="InterPro" id="IPR006328">
    <property type="entry name" value="2-HAD"/>
</dbReference>
<organism evidence="4 5">
    <name type="scientific">Jannaschia seosinensis</name>
    <dbReference type="NCBI Taxonomy" id="313367"/>
    <lineage>
        <taxon>Bacteria</taxon>
        <taxon>Pseudomonadati</taxon>
        <taxon>Pseudomonadota</taxon>
        <taxon>Alphaproteobacteria</taxon>
        <taxon>Rhodobacterales</taxon>
        <taxon>Roseobacteraceae</taxon>
        <taxon>Jannaschia</taxon>
    </lineage>
</organism>
<dbReference type="InterPro" id="IPR006439">
    <property type="entry name" value="HAD-SF_hydro_IA"/>
</dbReference>
<dbReference type="Pfam" id="PF00702">
    <property type="entry name" value="Hydrolase"/>
    <property type="match status" value="1"/>
</dbReference>
<evidence type="ECO:0000256" key="1">
    <source>
        <dbReference type="ARBA" id="ARBA00008106"/>
    </source>
</evidence>
<dbReference type="SFLD" id="SFLDF00045">
    <property type="entry name" value="2-haloacid_dehalogenase"/>
    <property type="match status" value="1"/>
</dbReference>
<dbReference type="OrthoDB" id="7989657at2"/>
<proteinExistence type="inferred from homology"/>
<comment type="catalytic activity">
    <reaction evidence="3">
        <text>an (S)-2-haloacid + H2O = a (2R)-2-hydroxycarboxylate + a halide anion + H(+)</text>
        <dbReference type="Rhea" id="RHEA:11192"/>
        <dbReference type="ChEBI" id="CHEBI:15377"/>
        <dbReference type="ChEBI" id="CHEBI:15378"/>
        <dbReference type="ChEBI" id="CHEBI:16042"/>
        <dbReference type="ChEBI" id="CHEBI:58314"/>
        <dbReference type="ChEBI" id="CHEBI:137405"/>
        <dbReference type="EC" id="3.8.1.2"/>
    </reaction>
</comment>
<evidence type="ECO:0000256" key="2">
    <source>
        <dbReference type="ARBA" id="ARBA00022801"/>
    </source>
</evidence>
<dbReference type="Proteomes" id="UP000049455">
    <property type="component" value="Unassembled WGS sequence"/>
</dbReference>
<gene>
    <name evidence="4" type="primary">hdl IVa</name>
    <name evidence="4" type="ORF">JSE7799_00370</name>
</gene>
<dbReference type="NCBIfam" id="TIGR01428">
    <property type="entry name" value="HAD_type_II"/>
    <property type="match status" value="1"/>
</dbReference>
<dbReference type="InterPro" id="IPR036412">
    <property type="entry name" value="HAD-like_sf"/>
</dbReference>
<comment type="similarity">
    <text evidence="1 3">Belongs to the HAD-like hydrolase superfamily. S-2-haloalkanoic acid dehalogenase family.</text>
</comment>
<dbReference type="AlphaFoldDB" id="A0A0M7B8L4"/>
<reference evidence="4 5" key="1">
    <citation type="submission" date="2015-09" db="EMBL/GenBank/DDBJ databases">
        <authorList>
            <person name="Jackson K.R."/>
            <person name="Lunt B.L."/>
            <person name="Fisher J.N.B."/>
            <person name="Gardner A.V."/>
            <person name="Bailey M.E."/>
            <person name="Deus L.M."/>
            <person name="Earl A.S."/>
            <person name="Gibby P.D."/>
            <person name="Hartmann K.A."/>
            <person name="Liu J.E."/>
            <person name="Manci A.M."/>
            <person name="Nielsen D.A."/>
            <person name="Solomon M.B."/>
            <person name="Breakwell D.P."/>
            <person name="Burnett S.H."/>
            <person name="Grose J.H."/>
        </authorList>
    </citation>
    <scope>NUCLEOTIDE SEQUENCE [LARGE SCALE GENOMIC DNA]</scope>
    <source>
        <strain evidence="4 5">CECT 7799</strain>
    </source>
</reference>
<sequence>MAIDTCIFDAYGTLFDVTSAARETAEAGDFPVLADRWRVLAVAWRDKQLQYSWLRAITGDHADFWQVTGDALDWAMEAEGLAGDTALRDRLMGLYRSLSAYDEVLEVLEALKNGGMGTGILSNGSPEMLQEAVASAGIGRLLDHVLSVESVGVYKPSSKVYDMVGRAFGCEAGRVLFVSANGWDVAAAGAYGFETVWVNRAGAPVDRLHARPGHIMDDLSGLPALAGKL</sequence>
<dbReference type="InterPro" id="IPR051540">
    <property type="entry name" value="S-2-haloacid_dehalogenase"/>
</dbReference>
<evidence type="ECO:0000313" key="5">
    <source>
        <dbReference type="Proteomes" id="UP000049455"/>
    </source>
</evidence>
<protein>
    <recommendedName>
        <fullName evidence="3">(S)-2-haloacid dehalogenase</fullName>
        <ecNumber evidence="3">3.8.1.2</ecNumber>
    </recommendedName>
    <alternativeName>
        <fullName evidence="3">2-haloalkanoic acid dehalogenase</fullName>
    </alternativeName>
    <alternativeName>
        <fullName evidence="3">Halocarboxylic acid halidohydrolase</fullName>
    </alternativeName>
    <alternativeName>
        <fullName evidence="3">L-2-haloacid dehalogenase</fullName>
    </alternativeName>
</protein>
<comment type="function">
    <text evidence="3">Catalyzes the hydrolytic dehalogenation of small (S)-2-haloalkanoic acids to yield the corresponding (R)-2-hydroxyalkanoic acids.</text>
</comment>
<evidence type="ECO:0000256" key="3">
    <source>
        <dbReference type="RuleBase" id="RU368077"/>
    </source>
</evidence>
<dbReference type="InterPro" id="IPR023214">
    <property type="entry name" value="HAD_sf"/>
</dbReference>
<dbReference type="Gene3D" id="3.40.50.1000">
    <property type="entry name" value="HAD superfamily/HAD-like"/>
    <property type="match status" value="1"/>
</dbReference>
<dbReference type="SFLD" id="SFLDS00003">
    <property type="entry name" value="Haloacid_Dehalogenase"/>
    <property type="match status" value="1"/>
</dbReference>
<dbReference type="Gene3D" id="1.10.150.240">
    <property type="entry name" value="Putative phosphatase, domain 2"/>
    <property type="match status" value="1"/>
</dbReference>
<dbReference type="STRING" id="313367.JSE7799_00370"/>
<keyword evidence="5" id="KW-1185">Reference proteome</keyword>